<dbReference type="RefSeq" id="WP_168005016.1">
    <property type="nucleotide sequence ID" value="NZ_JAATHJ010000004.1"/>
</dbReference>
<evidence type="ECO:0000256" key="8">
    <source>
        <dbReference type="HAMAP-Rule" id="MF_00258"/>
    </source>
</evidence>
<keyword evidence="6 8" id="KW-0961">Cell wall biogenesis/degradation</keyword>
<dbReference type="AlphaFoldDB" id="A0A969PW40"/>
<keyword evidence="4 8" id="KW-0573">Peptidoglycan synthesis</keyword>
<reference evidence="9 10" key="1">
    <citation type="submission" date="2020-03" db="EMBL/GenBank/DDBJ databases">
        <title>Assessment of the enzymatic potential of alkaline-tolerant lipase obtained from Bacillus luteus H11 (technogenic soil) for the bioremediation of saline soils contaminated with petroleum substances.</title>
        <authorList>
            <person name="Kalwasinska A."/>
        </authorList>
    </citation>
    <scope>NUCLEOTIDE SEQUENCE [LARGE SCALE GENOMIC DNA]</scope>
    <source>
        <strain evidence="9 10">H11</strain>
    </source>
</reference>
<dbReference type="GO" id="GO:0008881">
    <property type="term" value="F:glutamate racemase activity"/>
    <property type="evidence" value="ECO:0007669"/>
    <property type="project" value="UniProtKB-UniRule"/>
</dbReference>
<dbReference type="InterPro" id="IPR004391">
    <property type="entry name" value="Glu_race"/>
</dbReference>
<dbReference type="Pfam" id="PF01177">
    <property type="entry name" value="Asp_Glu_race"/>
    <property type="match status" value="1"/>
</dbReference>
<comment type="function">
    <text evidence="8">Provides the (R)-glutamate required for cell wall biosynthesis.</text>
</comment>
<dbReference type="EC" id="5.1.1.3" evidence="2 8"/>
<feature type="active site" description="Proton donor/acceptor" evidence="8">
    <location>
        <position position="189"/>
    </location>
</feature>
<keyword evidence="3 8" id="KW-0133">Cell shape</keyword>
<comment type="similarity">
    <text evidence="8">Belongs to the aspartate/glutamate racemases family.</text>
</comment>
<gene>
    <name evidence="9" type="primary">racE</name>
    <name evidence="8" type="synonym">murI</name>
    <name evidence="9" type="ORF">HCN83_03890</name>
</gene>
<dbReference type="InterPro" id="IPR033134">
    <property type="entry name" value="Asp/Glu_racemase_AS_2"/>
</dbReference>
<evidence type="ECO:0000256" key="6">
    <source>
        <dbReference type="ARBA" id="ARBA00023316"/>
    </source>
</evidence>
<dbReference type="HAMAP" id="MF_00258">
    <property type="entry name" value="Glu_racemase"/>
    <property type="match status" value="1"/>
</dbReference>
<dbReference type="NCBIfam" id="NF002035">
    <property type="entry name" value="PRK00865.1-3"/>
    <property type="match status" value="1"/>
</dbReference>
<dbReference type="Proteomes" id="UP000752012">
    <property type="component" value="Unassembled WGS sequence"/>
</dbReference>
<keyword evidence="10" id="KW-1185">Reference proteome</keyword>
<dbReference type="FunFam" id="3.40.50.1860:FF:000002">
    <property type="entry name" value="Glutamate racemase"/>
    <property type="match status" value="1"/>
</dbReference>
<comment type="pathway">
    <text evidence="8">Cell wall biogenesis; peptidoglycan biosynthesis.</text>
</comment>
<evidence type="ECO:0000256" key="7">
    <source>
        <dbReference type="ARBA" id="ARBA00070053"/>
    </source>
</evidence>
<dbReference type="PANTHER" id="PTHR21198:SF2">
    <property type="entry name" value="GLUTAMATE RACEMASE"/>
    <property type="match status" value="1"/>
</dbReference>
<sequence>MKHQQQTEQPIGVIDSGVGGLTVASEIMRQLPKEQIIYMGDTKRCPYGPRPEEEVRQYTWEMINYLRAKSMKMLVIACNTATAVVLDEAREALDIPVIGVIHPGAVAALKATKLQHVGVIGTEGTIYSGAYHKELTDINSSVRVVSLACPPLVPLVESGVFDGETAEETVRHTLEPMLAYDIDSLILGCTHYPLLAPVIRRVVGSGVEVISSGDETAREVSSLLYHQHMQYSGDREPEHCFYTSGEAETFAAIADEWLGRKLPVREVDLERAGQSLFSTR</sequence>
<keyword evidence="5 8" id="KW-0413">Isomerase</keyword>
<organism evidence="9 10">
    <name type="scientific">Alkalicoccus luteus</name>
    <dbReference type="NCBI Taxonomy" id="1237094"/>
    <lineage>
        <taxon>Bacteria</taxon>
        <taxon>Bacillati</taxon>
        <taxon>Bacillota</taxon>
        <taxon>Bacilli</taxon>
        <taxon>Bacillales</taxon>
        <taxon>Bacillaceae</taxon>
        <taxon>Alkalicoccus</taxon>
    </lineage>
</organism>
<accession>A0A969PW40</accession>
<evidence type="ECO:0000256" key="2">
    <source>
        <dbReference type="ARBA" id="ARBA00013090"/>
    </source>
</evidence>
<dbReference type="NCBIfam" id="TIGR00067">
    <property type="entry name" value="glut_race"/>
    <property type="match status" value="1"/>
</dbReference>
<comment type="catalytic activity">
    <reaction evidence="1 8">
        <text>L-glutamate = D-glutamate</text>
        <dbReference type="Rhea" id="RHEA:12813"/>
        <dbReference type="ChEBI" id="CHEBI:29985"/>
        <dbReference type="ChEBI" id="CHEBI:29986"/>
        <dbReference type="EC" id="5.1.1.3"/>
    </reaction>
</comment>
<feature type="binding site" evidence="8">
    <location>
        <begin position="79"/>
        <end position="80"/>
    </location>
    <ligand>
        <name>substrate</name>
    </ligand>
</feature>
<dbReference type="GO" id="GO:0008360">
    <property type="term" value="P:regulation of cell shape"/>
    <property type="evidence" value="ECO:0007669"/>
    <property type="project" value="UniProtKB-KW"/>
</dbReference>
<dbReference type="PANTHER" id="PTHR21198">
    <property type="entry name" value="GLUTAMATE RACEMASE"/>
    <property type="match status" value="1"/>
</dbReference>
<dbReference type="Gene3D" id="3.40.50.1860">
    <property type="match status" value="2"/>
</dbReference>
<dbReference type="SUPFAM" id="SSF53681">
    <property type="entry name" value="Aspartate/glutamate racemase"/>
    <property type="match status" value="2"/>
</dbReference>
<evidence type="ECO:0000313" key="9">
    <source>
        <dbReference type="EMBL" id="NJP36722.1"/>
    </source>
</evidence>
<dbReference type="PROSITE" id="PS00923">
    <property type="entry name" value="ASP_GLU_RACEMASE_1"/>
    <property type="match status" value="1"/>
</dbReference>
<name>A0A969PW40_9BACI</name>
<feature type="binding site" evidence="8">
    <location>
        <begin position="190"/>
        <end position="191"/>
    </location>
    <ligand>
        <name>substrate</name>
    </ligand>
</feature>
<dbReference type="PROSITE" id="PS00924">
    <property type="entry name" value="ASP_GLU_RACEMASE_2"/>
    <property type="match status" value="1"/>
</dbReference>
<proteinExistence type="inferred from homology"/>
<evidence type="ECO:0000313" key="10">
    <source>
        <dbReference type="Proteomes" id="UP000752012"/>
    </source>
</evidence>
<protein>
    <recommendedName>
        <fullName evidence="7 8">Glutamate racemase</fullName>
        <ecNumber evidence="2 8">5.1.1.3</ecNumber>
    </recommendedName>
</protein>
<feature type="binding site" evidence="8">
    <location>
        <begin position="47"/>
        <end position="48"/>
    </location>
    <ligand>
        <name>substrate</name>
    </ligand>
</feature>
<dbReference type="InterPro" id="IPR001920">
    <property type="entry name" value="Asp/Glu_race"/>
</dbReference>
<dbReference type="InterPro" id="IPR018187">
    <property type="entry name" value="Asp/Glu_racemase_AS_1"/>
</dbReference>
<evidence type="ECO:0000256" key="5">
    <source>
        <dbReference type="ARBA" id="ARBA00023235"/>
    </source>
</evidence>
<evidence type="ECO:0000256" key="4">
    <source>
        <dbReference type="ARBA" id="ARBA00022984"/>
    </source>
</evidence>
<dbReference type="GO" id="GO:0071555">
    <property type="term" value="P:cell wall organization"/>
    <property type="evidence" value="ECO:0007669"/>
    <property type="project" value="UniProtKB-KW"/>
</dbReference>
<evidence type="ECO:0000256" key="3">
    <source>
        <dbReference type="ARBA" id="ARBA00022960"/>
    </source>
</evidence>
<comment type="caution">
    <text evidence="9">The sequence shown here is derived from an EMBL/GenBank/DDBJ whole genome shotgun (WGS) entry which is preliminary data.</text>
</comment>
<feature type="binding site" evidence="8">
    <location>
        <begin position="15"/>
        <end position="16"/>
    </location>
    <ligand>
        <name>substrate</name>
    </ligand>
</feature>
<evidence type="ECO:0000256" key="1">
    <source>
        <dbReference type="ARBA" id="ARBA00001602"/>
    </source>
</evidence>
<dbReference type="InterPro" id="IPR015942">
    <property type="entry name" value="Asp/Glu/hydantoin_racemase"/>
</dbReference>
<feature type="active site" description="Proton donor/acceptor" evidence="8">
    <location>
        <position position="78"/>
    </location>
</feature>
<dbReference type="GO" id="GO:0009252">
    <property type="term" value="P:peptidoglycan biosynthetic process"/>
    <property type="evidence" value="ECO:0007669"/>
    <property type="project" value="UniProtKB-UniRule"/>
</dbReference>
<dbReference type="EMBL" id="JAATHJ010000004">
    <property type="protein sequence ID" value="NJP36722.1"/>
    <property type="molecule type" value="Genomic_DNA"/>
</dbReference>
<dbReference type="GO" id="GO:0042802">
    <property type="term" value="F:identical protein binding"/>
    <property type="evidence" value="ECO:0007669"/>
    <property type="project" value="UniProtKB-ARBA"/>
</dbReference>